<proteinExistence type="predicted"/>
<keyword evidence="2" id="KW-1185">Reference proteome</keyword>
<name>A0A8A4TET8_SULCO</name>
<dbReference type="Proteomes" id="UP000663929">
    <property type="component" value="Chromosome"/>
</dbReference>
<organism evidence="1 2">
    <name type="scientific">Sulfidibacter corallicola</name>
    <dbReference type="NCBI Taxonomy" id="2818388"/>
    <lineage>
        <taxon>Bacteria</taxon>
        <taxon>Pseudomonadati</taxon>
        <taxon>Acidobacteriota</taxon>
        <taxon>Holophagae</taxon>
        <taxon>Acanthopleuribacterales</taxon>
        <taxon>Acanthopleuribacteraceae</taxon>
        <taxon>Sulfidibacter</taxon>
    </lineage>
</organism>
<evidence type="ECO:0000313" key="2">
    <source>
        <dbReference type="Proteomes" id="UP000663929"/>
    </source>
</evidence>
<gene>
    <name evidence="1" type="ORF">J3U87_23815</name>
</gene>
<dbReference type="AlphaFoldDB" id="A0A8A4TET8"/>
<sequence>MSVLIHSNGFEFYNKFIPPFQLRGGDNILLNINIPLSGRTGRGLSSILTGQKREPHLHVSGRGSVAQVPLCQFDIKRHSLKHPLDKNIMDEFRLSDQAVLRNIQKNWQKVDLRTLGFLDKIVFSISSLPNCDFVVFSQSCLDPKNRNSIMRAVKKNERFSASIAIDFSSTFSDSEEGWTELHAEPIPDFPKKLFYFF</sequence>
<dbReference type="Gene3D" id="2.60.120.1350">
    <property type="entry name" value="Protein of unknown function DUF4465"/>
    <property type="match status" value="1"/>
</dbReference>
<accession>A0A8A4TET8</accession>
<reference evidence="1" key="1">
    <citation type="submission" date="2021-03" db="EMBL/GenBank/DDBJ databases">
        <title>Acanthopleuribacteraceae sp. M133.</title>
        <authorList>
            <person name="Wang G."/>
        </authorList>
    </citation>
    <scope>NUCLEOTIDE SEQUENCE</scope>
    <source>
        <strain evidence="1">M133</strain>
    </source>
</reference>
<dbReference type="EMBL" id="CP071793">
    <property type="protein sequence ID" value="QTD48619.1"/>
    <property type="molecule type" value="Genomic_DNA"/>
</dbReference>
<evidence type="ECO:0000313" key="1">
    <source>
        <dbReference type="EMBL" id="QTD48619.1"/>
    </source>
</evidence>
<protein>
    <submittedName>
        <fullName evidence="1">Uncharacterized protein</fullName>
    </submittedName>
</protein>
<dbReference type="RefSeq" id="WP_237378272.1">
    <property type="nucleotide sequence ID" value="NZ_CP071793.1"/>
</dbReference>
<dbReference type="KEGG" id="scor:J3U87_23815"/>